<keyword evidence="3" id="KW-1185">Reference proteome</keyword>
<keyword evidence="1" id="KW-1133">Transmembrane helix</keyword>
<sequence length="320" mass="36176">MAMVKVRAAWQRTTNHCFVQEDAKRAPKLACCQSSSSSSKQVDGGPTSATNILDNSAIDFLLCTGTLHILTYPLIQDGGFNCNLVMGTKKVLPHDDRHSAHFDGNMNGECSFDNHNRIFADRMTTYPKVNNQEANIFYKSLDYIGNCDLLPPQKVHVRRYPYGHPRFFDHDDTIPSSLDWKAQNGDTTKIGKLPEGDLSKAQLLEAILRSQTRVKEAEKECKLFLSQNSQLFAYKEWFEMLQLEILYYQVKNGEKPISTLFLVVLPRIPLKGRNLQKSWQKFTRGKHGRPSHDISKYVVAFALGLSIVGASLLLGWVLPL</sequence>
<evidence type="ECO:0000256" key="1">
    <source>
        <dbReference type="SAM" id="Phobius"/>
    </source>
</evidence>
<keyword evidence="1" id="KW-0472">Membrane</keyword>
<evidence type="ECO:0000313" key="2">
    <source>
        <dbReference type="EMBL" id="KAJ9188163.1"/>
    </source>
</evidence>
<dbReference type="PANTHER" id="PTHR33868">
    <property type="entry name" value="EXPRESSED PROTEIN"/>
    <property type="match status" value="1"/>
</dbReference>
<reference evidence="2" key="1">
    <citation type="journal article" date="2023" name="Plant Biotechnol. J.">
        <title>Chromosome-level wild Hevea brasiliensis genome provides new tools for genomic-assisted breeding and valuable loci to elevate rubber yield.</title>
        <authorList>
            <person name="Cheng H."/>
            <person name="Song X."/>
            <person name="Hu Y."/>
            <person name="Wu T."/>
            <person name="Yang Q."/>
            <person name="An Z."/>
            <person name="Feng S."/>
            <person name="Deng Z."/>
            <person name="Wu W."/>
            <person name="Zeng X."/>
            <person name="Tu M."/>
            <person name="Wang X."/>
            <person name="Huang H."/>
        </authorList>
    </citation>
    <scope>NUCLEOTIDE SEQUENCE</scope>
    <source>
        <strain evidence="2">MT/VB/25A 57/8</strain>
    </source>
</reference>
<accession>A0ABQ9N7C4</accession>
<protein>
    <submittedName>
        <fullName evidence="2">Uncharacterized protein</fullName>
    </submittedName>
</protein>
<evidence type="ECO:0000313" key="3">
    <source>
        <dbReference type="Proteomes" id="UP001174677"/>
    </source>
</evidence>
<dbReference type="Proteomes" id="UP001174677">
    <property type="component" value="Chromosome 2"/>
</dbReference>
<dbReference type="PANTHER" id="PTHR33868:SF2">
    <property type="entry name" value="EXPRESSED PROTEIN"/>
    <property type="match status" value="1"/>
</dbReference>
<name>A0ABQ9N7C4_HEVBR</name>
<comment type="caution">
    <text evidence="2">The sequence shown here is derived from an EMBL/GenBank/DDBJ whole genome shotgun (WGS) entry which is preliminary data.</text>
</comment>
<proteinExistence type="predicted"/>
<keyword evidence="1" id="KW-0812">Transmembrane</keyword>
<feature type="transmembrane region" description="Helical" evidence="1">
    <location>
        <begin position="297"/>
        <end position="318"/>
    </location>
</feature>
<organism evidence="2 3">
    <name type="scientific">Hevea brasiliensis</name>
    <name type="common">Para rubber tree</name>
    <name type="synonym">Siphonia brasiliensis</name>
    <dbReference type="NCBI Taxonomy" id="3981"/>
    <lineage>
        <taxon>Eukaryota</taxon>
        <taxon>Viridiplantae</taxon>
        <taxon>Streptophyta</taxon>
        <taxon>Embryophyta</taxon>
        <taxon>Tracheophyta</taxon>
        <taxon>Spermatophyta</taxon>
        <taxon>Magnoliopsida</taxon>
        <taxon>eudicotyledons</taxon>
        <taxon>Gunneridae</taxon>
        <taxon>Pentapetalae</taxon>
        <taxon>rosids</taxon>
        <taxon>fabids</taxon>
        <taxon>Malpighiales</taxon>
        <taxon>Euphorbiaceae</taxon>
        <taxon>Crotonoideae</taxon>
        <taxon>Micrandreae</taxon>
        <taxon>Hevea</taxon>
    </lineage>
</organism>
<dbReference type="EMBL" id="JARPOI010000002">
    <property type="protein sequence ID" value="KAJ9188163.1"/>
    <property type="molecule type" value="Genomic_DNA"/>
</dbReference>
<gene>
    <name evidence="2" type="ORF">P3X46_003552</name>
</gene>